<keyword evidence="2" id="KW-0902">Two-component regulatory system</keyword>
<evidence type="ECO:0000313" key="9">
    <source>
        <dbReference type="EMBL" id="TRL35001.1"/>
    </source>
</evidence>
<keyword evidence="1 4" id="KW-0597">Phosphoprotein</keyword>
<dbReference type="PROSITE" id="PS51755">
    <property type="entry name" value="OMPR_PHOB"/>
    <property type="match status" value="1"/>
</dbReference>
<sequence>MLPSADPPRDLQRRDPAAMAGKTLAHPSLHLALRLERRAPLADHRAMTGAPTPQKRAILLLAAAGLRASLAEQLARYPEFTVASAASAEEATRLLSAGGCDLLLVDATIGEAFARSARENFPGTVLLIGAPGDPMAPHTSDYIARPFRFAHLLARLRAGAEEPAHPIVAIGAYRYRPGAFELSGVADRRVPLTEKEAEILTRLAAAGGAVVTKDMLLREVWGYHPTVTTRTLETHVSRLRRKIETDPTEARLLLTEKNGYRLVFSRAR</sequence>
<dbReference type="InterPro" id="IPR001867">
    <property type="entry name" value="OmpR/PhoB-type_DNA-bd"/>
</dbReference>
<evidence type="ECO:0000256" key="4">
    <source>
        <dbReference type="PROSITE-ProRule" id="PRU00169"/>
    </source>
</evidence>
<dbReference type="EMBL" id="VJMF01000036">
    <property type="protein sequence ID" value="TRL35001.1"/>
    <property type="molecule type" value="Genomic_DNA"/>
</dbReference>
<dbReference type="InterPro" id="IPR036388">
    <property type="entry name" value="WH-like_DNA-bd_sf"/>
</dbReference>
<dbReference type="InterPro" id="IPR001789">
    <property type="entry name" value="Sig_transdc_resp-reg_receiver"/>
</dbReference>
<feature type="modified residue" description="4-aspartylphosphate" evidence="4">
    <location>
        <position position="106"/>
    </location>
</feature>
<dbReference type="InterPro" id="IPR016032">
    <property type="entry name" value="Sig_transdc_resp-reg_C-effctor"/>
</dbReference>
<evidence type="ECO:0000259" key="7">
    <source>
        <dbReference type="PROSITE" id="PS50110"/>
    </source>
</evidence>
<reference evidence="9 10" key="1">
    <citation type="submission" date="2019-07" db="EMBL/GenBank/DDBJ databases">
        <title>Ln-dependent methylotrophs.</title>
        <authorList>
            <person name="Tani A."/>
        </authorList>
    </citation>
    <scope>NUCLEOTIDE SEQUENCE [LARGE SCALE GENOMIC DNA]</scope>
    <source>
        <strain evidence="9 10">SM89A</strain>
    </source>
</reference>
<name>A0A549SZD7_METSR</name>
<evidence type="ECO:0000259" key="8">
    <source>
        <dbReference type="PROSITE" id="PS51755"/>
    </source>
</evidence>
<evidence type="ECO:0000256" key="6">
    <source>
        <dbReference type="SAM" id="MobiDB-lite"/>
    </source>
</evidence>
<dbReference type="GO" id="GO:0032993">
    <property type="term" value="C:protein-DNA complex"/>
    <property type="evidence" value="ECO:0007669"/>
    <property type="project" value="TreeGrafter"/>
</dbReference>
<dbReference type="PANTHER" id="PTHR48111">
    <property type="entry name" value="REGULATOR OF RPOS"/>
    <property type="match status" value="1"/>
</dbReference>
<dbReference type="SMART" id="SM00862">
    <property type="entry name" value="Trans_reg_C"/>
    <property type="match status" value="1"/>
</dbReference>
<evidence type="ECO:0000256" key="1">
    <source>
        <dbReference type="ARBA" id="ARBA00022553"/>
    </source>
</evidence>
<organism evidence="9 10">
    <name type="scientific">Methylosinus sporium</name>
    <dbReference type="NCBI Taxonomy" id="428"/>
    <lineage>
        <taxon>Bacteria</taxon>
        <taxon>Pseudomonadati</taxon>
        <taxon>Pseudomonadota</taxon>
        <taxon>Alphaproteobacteria</taxon>
        <taxon>Hyphomicrobiales</taxon>
        <taxon>Methylocystaceae</taxon>
        <taxon>Methylosinus</taxon>
    </lineage>
</organism>
<dbReference type="GO" id="GO:0000156">
    <property type="term" value="F:phosphorelay response regulator activity"/>
    <property type="evidence" value="ECO:0007669"/>
    <property type="project" value="TreeGrafter"/>
</dbReference>
<dbReference type="GO" id="GO:0006355">
    <property type="term" value="P:regulation of DNA-templated transcription"/>
    <property type="evidence" value="ECO:0007669"/>
    <property type="project" value="InterPro"/>
</dbReference>
<dbReference type="Pfam" id="PF00486">
    <property type="entry name" value="Trans_reg_C"/>
    <property type="match status" value="1"/>
</dbReference>
<dbReference type="PROSITE" id="PS50110">
    <property type="entry name" value="RESPONSE_REGULATORY"/>
    <property type="match status" value="1"/>
</dbReference>
<dbReference type="InterPro" id="IPR011006">
    <property type="entry name" value="CheY-like_superfamily"/>
</dbReference>
<feature type="domain" description="OmpR/PhoB-type" evidence="8">
    <location>
        <begin position="165"/>
        <end position="264"/>
    </location>
</feature>
<evidence type="ECO:0000256" key="2">
    <source>
        <dbReference type="ARBA" id="ARBA00023012"/>
    </source>
</evidence>
<dbReference type="CDD" id="cd00383">
    <property type="entry name" value="trans_reg_C"/>
    <property type="match status" value="1"/>
</dbReference>
<accession>A0A549SZD7</accession>
<dbReference type="SUPFAM" id="SSF46894">
    <property type="entry name" value="C-terminal effector domain of the bipartite response regulators"/>
    <property type="match status" value="1"/>
</dbReference>
<dbReference type="Gene3D" id="1.10.10.10">
    <property type="entry name" value="Winged helix-like DNA-binding domain superfamily/Winged helix DNA-binding domain"/>
    <property type="match status" value="1"/>
</dbReference>
<keyword evidence="3 5" id="KW-0238">DNA-binding</keyword>
<dbReference type="PANTHER" id="PTHR48111:SF40">
    <property type="entry name" value="PHOSPHATE REGULON TRANSCRIPTIONAL REGULATORY PROTEIN PHOB"/>
    <property type="match status" value="1"/>
</dbReference>
<gene>
    <name evidence="9" type="ORF">FM996_08750</name>
</gene>
<feature type="DNA-binding region" description="OmpR/PhoB-type" evidence="5">
    <location>
        <begin position="165"/>
        <end position="264"/>
    </location>
</feature>
<feature type="region of interest" description="Disordered" evidence="6">
    <location>
        <begin position="1"/>
        <end position="20"/>
    </location>
</feature>
<feature type="domain" description="Response regulatory" evidence="7">
    <location>
        <begin position="56"/>
        <end position="160"/>
    </location>
</feature>
<feature type="compositionally biased region" description="Basic and acidic residues" evidence="6">
    <location>
        <begin position="7"/>
        <end position="16"/>
    </location>
</feature>
<dbReference type="GO" id="GO:0000976">
    <property type="term" value="F:transcription cis-regulatory region binding"/>
    <property type="evidence" value="ECO:0007669"/>
    <property type="project" value="TreeGrafter"/>
</dbReference>
<comment type="caution">
    <text evidence="9">The sequence shown here is derived from an EMBL/GenBank/DDBJ whole genome shotgun (WGS) entry which is preliminary data.</text>
</comment>
<evidence type="ECO:0000313" key="10">
    <source>
        <dbReference type="Proteomes" id="UP000316781"/>
    </source>
</evidence>
<evidence type="ECO:0000256" key="3">
    <source>
        <dbReference type="ARBA" id="ARBA00023125"/>
    </source>
</evidence>
<dbReference type="InterPro" id="IPR039420">
    <property type="entry name" value="WalR-like"/>
</dbReference>
<dbReference type="AlphaFoldDB" id="A0A549SZD7"/>
<proteinExistence type="predicted"/>
<protein>
    <submittedName>
        <fullName evidence="9">Response regulator transcription factor</fullName>
    </submittedName>
</protein>
<evidence type="ECO:0000256" key="5">
    <source>
        <dbReference type="PROSITE-ProRule" id="PRU01091"/>
    </source>
</evidence>
<dbReference type="Proteomes" id="UP000316781">
    <property type="component" value="Unassembled WGS sequence"/>
</dbReference>
<dbReference type="GO" id="GO:0005829">
    <property type="term" value="C:cytosol"/>
    <property type="evidence" value="ECO:0007669"/>
    <property type="project" value="TreeGrafter"/>
</dbReference>
<dbReference type="SUPFAM" id="SSF52172">
    <property type="entry name" value="CheY-like"/>
    <property type="match status" value="1"/>
</dbReference>